<dbReference type="InterPro" id="IPR026960">
    <property type="entry name" value="RVT-Znf"/>
</dbReference>
<sequence>MRELNIQQRVTLANTFLTSKLWYIGSVMTISKYHLGRLTFYLGIFIWANGGPRIWRNINNNKLNSKQRSYFYLLVNEKIVTEEIKFKFGMKTNPNCEKCGMIEDIEHKFKECKIIKNIWILFTQIVKDELHIKPNFHELIKPDMNNINKEKRAKVM</sequence>
<dbReference type="VEuPathDB" id="VectorBase:AQUA001341"/>
<dbReference type="Proteomes" id="UP000076407">
    <property type="component" value="Unassembled WGS sequence"/>
</dbReference>
<name>A0A182WUY5_ANOQN</name>
<evidence type="ECO:0000259" key="1">
    <source>
        <dbReference type="Pfam" id="PF13966"/>
    </source>
</evidence>
<reference evidence="2" key="1">
    <citation type="submission" date="2020-05" db="UniProtKB">
        <authorList>
            <consortium name="EnsemblMetazoa"/>
        </authorList>
    </citation>
    <scope>IDENTIFICATION</scope>
    <source>
        <strain evidence="2">SANGQUA</strain>
    </source>
</reference>
<evidence type="ECO:0000313" key="2">
    <source>
        <dbReference type="EnsemblMetazoa" id="AQUA001341-PA"/>
    </source>
</evidence>
<proteinExistence type="predicted"/>
<feature type="domain" description="Reverse transcriptase zinc-binding" evidence="1">
    <location>
        <begin position="54"/>
        <end position="119"/>
    </location>
</feature>
<keyword evidence="3" id="KW-1185">Reference proteome</keyword>
<organism evidence="2 3">
    <name type="scientific">Anopheles quadriannulatus</name>
    <name type="common">Mosquito</name>
    <dbReference type="NCBI Taxonomy" id="34691"/>
    <lineage>
        <taxon>Eukaryota</taxon>
        <taxon>Metazoa</taxon>
        <taxon>Ecdysozoa</taxon>
        <taxon>Arthropoda</taxon>
        <taxon>Hexapoda</taxon>
        <taxon>Insecta</taxon>
        <taxon>Pterygota</taxon>
        <taxon>Neoptera</taxon>
        <taxon>Endopterygota</taxon>
        <taxon>Diptera</taxon>
        <taxon>Nematocera</taxon>
        <taxon>Culicoidea</taxon>
        <taxon>Culicidae</taxon>
        <taxon>Anophelinae</taxon>
        <taxon>Anopheles</taxon>
    </lineage>
</organism>
<dbReference type="EnsemblMetazoa" id="AQUA001341-RA">
    <property type="protein sequence ID" value="AQUA001341-PA"/>
    <property type="gene ID" value="AQUA001341"/>
</dbReference>
<evidence type="ECO:0000313" key="3">
    <source>
        <dbReference type="Proteomes" id="UP000076407"/>
    </source>
</evidence>
<protein>
    <submittedName>
        <fullName evidence="2">Zf-RVT domain-containing protein</fullName>
    </submittedName>
</protein>
<accession>A0A182WUY5</accession>
<dbReference type="Pfam" id="PF13966">
    <property type="entry name" value="zf-RVT"/>
    <property type="match status" value="1"/>
</dbReference>
<dbReference type="AlphaFoldDB" id="A0A182WUY5"/>